<reference evidence="2" key="1">
    <citation type="submission" date="2015-08" db="EMBL/GenBank/DDBJ databases">
        <authorList>
            <person name="Babu N.S."/>
            <person name="Beckwith C.J."/>
            <person name="Beseler K.G."/>
            <person name="Brison A."/>
            <person name="Carone J.V."/>
            <person name="Caskin T.P."/>
            <person name="Diamond M."/>
            <person name="Durham M.E."/>
            <person name="Foxe J.M."/>
            <person name="Go M."/>
            <person name="Henderson B.A."/>
            <person name="Jones I.B."/>
            <person name="McGettigan J.A."/>
            <person name="Micheletti S.J."/>
            <person name="Nasrallah M.E."/>
            <person name="Ortiz D."/>
            <person name="Piller C.R."/>
            <person name="Privatt S.R."/>
            <person name="Schneider S.L."/>
            <person name="Sharp S."/>
            <person name="Smith T.C."/>
            <person name="Stanton J.D."/>
            <person name="Ullery H.E."/>
            <person name="Wilson R.J."/>
            <person name="Serrano M.G."/>
            <person name="Buck G."/>
            <person name="Lee V."/>
            <person name="Wang Y."/>
            <person name="Carvalho R."/>
            <person name="Voegtly L."/>
            <person name="Shi R."/>
            <person name="Duckworth R."/>
            <person name="Johnson A."/>
            <person name="Loviza R."/>
            <person name="Walstead R."/>
            <person name="Shah Z."/>
            <person name="Kiflezghi M."/>
            <person name="Wade K."/>
            <person name="Ball S.L."/>
            <person name="Bradley K.W."/>
            <person name="Asai D.J."/>
            <person name="Bowman C.A."/>
            <person name="Russell D.A."/>
            <person name="Pope W.H."/>
            <person name="Jacobs-Sera D."/>
            <person name="Hendrix R.W."/>
            <person name="Hatfull G.F."/>
        </authorList>
    </citation>
    <scope>NUCLEOTIDE SEQUENCE</scope>
</reference>
<dbReference type="EMBL" id="CZKA01000033">
    <property type="protein sequence ID" value="CUR57043.1"/>
    <property type="molecule type" value="Genomic_DNA"/>
</dbReference>
<sequence length="256" mass="27870">MAGRRGPPDRLEPARRVGAAGRPRSPGGRTRRGACRSRCPHQPHPGVHGDGAQRHVPAGRAGGSPRLHRSRRARRRVGHGCRRLASGCGRLLRPARRPRDRSRCAGAGDAGHREGPGHVGGAADHRGSGRRPRLADLRYGGPRRLRRDRRVGPPDRGVRTPLKSVTFCMFMQRSNLQNHEWPISDNSAENNAHLYSGGQHDTGDPPLTPTMRSLSNNSIDLRRGPNSPPPHVRSQCHPPRPRLSHEGSGSPSAALD</sequence>
<feature type="compositionally biased region" description="Low complexity" evidence="1">
    <location>
        <begin position="16"/>
        <end position="28"/>
    </location>
</feature>
<feature type="compositionally biased region" description="Polar residues" evidence="1">
    <location>
        <begin position="247"/>
        <end position="256"/>
    </location>
</feature>
<feature type="compositionally biased region" description="Basic and acidic residues" evidence="1">
    <location>
        <begin position="1"/>
        <end position="15"/>
    </location>
</feature>
<feature type="compositionally biased region" description="Polar residues" evidence="1">
    <location>
        <begin position="210"/>
        <end position="219"/>
    </location>
</feature>
<feature type="compositionally biased region" description="Basic residues" evidence="1">
    <location>
        <begin position="29"/>
        <end position="41"/>
    </location>
</feature>
<gene>
    <name evidence="2" type="ORF">NOCA2390003</name>
</gene>
<dbReference type="AlphaFoldDB" id="A0A2P2C4U6"/>
<feature type="compositionally biased region" description="Polar residues" evidence="1">
    <location>
        <begin position="181"/>
        <end position="190"/>
    </location>
</feature>
<proteinExistence type="predicted"/>
<protein>
    <submittedName>
        <fullName evidence="2">Uncharacterized protein</fullName>
    </submittedName>
</protein>
<accession>A0A2P2C4U6</accession>
<evidence type="ECO:0000256" key="1">
    <source>
        <dbReference type="SAM" id="MobiDB-lite"/>
    </source>
</evidence>
<name>A0A2P2C4U6_9ZZZZ</name>
<feature type="region of interest" description="Disordered" evidence="1">
    <location>
        <begin position="181"/>
        <end position="256"/>
    </location>
</feature>
<organism evidence="2">
    <name type="scientific">metagenome</name>
    <dbReference type="NCBI Taxonomy" id="256318"/>
    <lineage>
        <taxon>unclassified sequences</taxon>
        <taxon>metagenomes</taxon>
    </lineage>
</organism>
<feature type="region of interest" description="Disordered" evidence="1">
    <location>
        <begin position="1"/>
        <end position="79"/>
    </location>
</feature>
<feature type="region of interest" description="Disordered" evidence="1">
    <location>
        <begin position="92"/>
        <end position="160"/>
    </location>
</feature>
<feature type="compositionally biased region" description="Basic residues" evidence="1">
    <location>
        <begin position="66"/>
        <end position="79"/>
    </location>
</feature>
<evidence type="ECO:0000313" key="2">
    <source>
        <dbReference type="EMBL" id="CUR57043.1"/>
    </source>
</evidence>